<protein>
    <submittedName>
        <fullName evidence="3">Serine hydrolase domain-containing protein</fullName>
        <ecNumber evidence="3">3.1.1.103</ecNumber>
    </submittedName>
</protein>
<organism evidence="3 4">
    <name type="scientific">Alterisphingorhabdus coralli</name>
    <dbReference type="NCBI Taxonomy" id="3071408"/>
    <lineage>
        <taxon>Bacteria</taxon>
        <taxon>Pseudomonadati</taxon>
        <taxon>Pseudomonadota</taxon>
        <taxon>Alphaproteobacteria</taxon>
        <taxon>Sphingomonadales</taxon>
        <taxon>Sphingomonadaceae</taxon>
        <taxon>Alterisphingorhabdus (ex Yan et al. 2024)</taxon>
    </lineage>
</organism>
<accession>A0AA97I0T9</accession>
<keyword evidence="3" id="KW-0378">Hydrolase</keyword>
<sequence length="391" mass="42084">MKNPAARRNPSRTAKHYGYALCSALAFALLPLGQPVMASQAQTEFQPATAPQALPQTGKTEFLERLSADDISEAVETLQADGYKGVIAVARDMGPPIIHGFGDQVSASGLPDGMTQVDILSITKTITAAAAMKLVDGGKLSTAERLGDIFPNVPADKAGITVHQLLTHSAGLQGSAGDDLIHLNKDKFFQTVMAEPLRFKPGTDYYYSNIGYSLVAAIIEARTGMAYEDYLRTVLFADQNITHIGYGGVFDPRHSLLTAKGEVIDKASWGGSAHWALIGNGGLVATAPDMIRLLQSYMGRTLVSAAATELARTPMQREGKNAPTHYGYGLVVEDHAELGRIYWHNGGNPWFSSNWTYFADHHLLVFTASQGHRPNADKAAMVIARSLILSD</sequence>
<dbReference type="AlphaFoldDB" id="A0AA97I0T9"/>
<reference evidence="3 4" key="1">
    <citation type="submission" date="2023-10" db="EMBL/GenBank/DDBJ databases">
        <title>Complete genome sequence of a Sphingomonadaceae bacterium.</title>
        <authorList>
            <person name="Yan C."/>
        </authorList>
    </citation>
    <scope>NUCLEOTIDE SEQUENCE [LARGE SCALE GENOMIC DNA]</scope>
    <source>
        <strain evidence="3 4">SCSIO 66989</strain>
    </source>
</reference>
<dbReference type="PANTHER" id="PTHR46825">
    <property type="entry name" value="D-ALANYL-D-ALANINE-CARBOXYPEPTIDASE/ENDOPEPTIDASE AMPH"/>
    <property type="match status" value="1"/>
</dbReference>
<dbReference type="EC" id="3.1.1.103" evidence="3"/>
<feature type="domain" description="Beta-lactamase-related" evidence="2">
    <location>
        <begin position="84"/>
        <end position="381"/>
    </location>
</feature>
<dbReference type="GO" id="GO:0016787">
    <property type="term" value="F:hydrolase activity"/>
    <property type="evidence" value="ECO:0007669"/>
    <property type="project" value="UniProtKB-KW"/>
</dbReference>
<dbReference type="EMBL" id="CP136594">
    <property type="protein sequence ID" value="WOE76024.1"/>
    <property type="molecule type" value="Genomic_DNA"/>
</dbReference>
<dbReference type="InterPro" id="IPR050491">
    <property type="entry name" value="AmpC-like"/>
</dbReference>
<feature type="signal peptide" evidence="1">
    <location>
        <begin position="1"/>
        <end position="38"/>
    </location>
</feature>
<evidence type="ECO:0000259" key="2">
    <source>
        <dbReference type="Pfam" id="PF00144"/>
    </source>
</evidence>
<keyword evidence="1" id="KW-0732">Signal</keyword>
<dbReference type="KEGG" id="acoa:RB602_04705"/>
<proteinExistence type="predicted"/>
<feature type="chain" id="PRO_5041640993" evidence="1">
    <location>
        <begin position="39"/>
        <end position="391"/>
    </location>
</feature>
<dbReference type="Pfam" id="PF00144">
    <property type="entry name" value="Beta-lactamase"/>
    <property type="match status" value="1"/>
</dbReference>
<name>A0AA97I0T9_9SPHN</name>
<gene>
    <name evidence="3" type="ORF">RB602_04705</name>
</gene>
<dbReference type="Proteomes" id="UP001302429">
    <property type="component" value="Chromosome"/>
</dbReference>
<evidence type="ECO:0000256" key="1">
    <source>
        <dbReference type="SAM" id="SignalP"/>
    </source>
</evidence>
<dbReference type="SUPFAM" id="SSF56601">
    <property type="entry name" value="beta-lactamase/transpeptidase-like"/>
    <property type="match status" value="1"/>
</dbReference>
<dbReference type="PANTHER" id="PTHR46825:SF9">
    <property type="entry name" value="BETA-LACTAMASE-RELATED DOMAIN-CONTAINING PROTEIN"/>
    <property type="match status" value="1"/>
</dbReference>
<dbReference type="RefSeq" id="WP_317083426.1">
    <property type="nucleotide sequence ID" value="NZ_CP136594.1"/>
</dbReference>
<evidence type="ECO:0000313" key="3">
    <source>
        <dbReference type="EMBL" id="WOE76024.1"/>
    </source>
</evidence>
<keyword evidence="4" id="KW-1185">Reference proteome</keyword>
<evidence type="ECO:0000313" key="4">
    <source>
        <dbReference type="Proteomes" id="UP001302429"/>
    </source>
</evidence>
<dbReference type="Gene3D" id="3.40.710.10">
    <property type="entry name" value="DD-peptidase/beta-lactamase superfamily"/>
    <property type="match status" value="1"/>
</dbReference>
<dbReference type="InterPro" id="IPR001466">
    <property type="entry name" value="Beta-lactam-related"/>
</dbReference>
<dbReference type="InterPro" id="IPR012338">
    <property type="entry name" value="Beta-lactam/transpept-like"/>
</dbReference>